<evidence type="ECO:0000313" key="12">
    <source>
        <dbReference type="Ensembl" id="ENSLACP00000001563.1"/>
    </source>
</evidence>
<dbReference type="SUPFAM" id="SSF81321">
    <property type="entry name" value="Family A G protein-coupled receptor-like"/>
    <property type="match status" value="1"/>
</dbReference>
<dbReference type="InterPro" id="IPR026234">
    <property type="entry name" value="MRGPCRFAMILY"/>
</dbReference>
<feature type="transmembrane region" description="Helical" evidence="10">
    <location>
        <begin position="199"/>
        <end position="218"/>
    </location>
</feature>
<accession>H2ZVZ2</accession>
<dbReference type="GO" id="GO:0005886">
    <property type="term" value="C:plasma membrane"/>
    <property type="evidence" value="ECO:0007669"/>
    <property type="project" value="UniProtKB-SubCell"/>
</dbReference>
<evidence type="ECO:0000313" key="13">
    <source>
        <dbReference type="Proteomes" id="UP000008672"/>
    </source>
</evidence>
<keyword evidence="5" id="KW-0297">G-protein coupled receptor</keyword>
<evidence type="ECO:0000256" key="10">
    <source>
        <dbReference type="SAM" id="Phobius"/>
    </source>
</evidence>
<name>H2ZVZ2_LATCH</name>
<protein>
    <recommendedName>
        <fullName evidence="11">G-protein coupled receptors family 1 profile domain-containing protein</fullName>
    </recommendedName>
</protein>
<evidence type="ECO:0000256" key="9">
    <source>
        <dbReference type="SAM" id="MobiDB-lite"/>
    </source>
</evidence>
<evidence type="ECO:0000256" key="4">
    <source>
        <dbReference type="ARBA" id="ARBA00022989"/>
    </source>
</evidence>
<dbReference type="PRINTS" id="PR00237">
    <property type="entry name" value="GPCRRHODOPSN"/>
</dbReference>
<dbReference type="InterPro" id="IPR000276">
    <property type="entry name" value="GPCR_Rhodpsn"/>
</dbReference>
<dbReference type="InterPro" id="IPR017452">
    <property type="entry name" value="GPCR_Rhodpsn_7TM"/>
</dbReference>
<dbReference type="STRING" id="7897.ENSLACP00000001563"/>
<feature type="compositionally biased region" description="Polar residues" evidence="9">
    <location>
        <begin position="328"/>
        <end position="340"/>
    </location>
</feature>
<reference evidence="12" key="3">
    <citation type="submission" date="2025-09" db="UniProtKB">
        <authorList>
            <consortium name="Ensembl"/>
        </authorList>
    </citation>
    <scope>IDENTIFICATION</scope>
</reference>
<sequence>RPDISKYSDYDTLNPDHNGTAEPAFDWLPYSDPLVTVACVLLLFGVPVNGLVIWTLSFRIKRNIYATYLLHLSISDCLFLGLFTGILITIGKGSTLPVEKTGCKVFAFTFYFMYYVRSFFLALISFLRCLSLIAPLWVRLHQPRWFTWVSCLTVWLFAGVVTSPFLFVTESKFLDLDLTVDDCISEQYKSSWKNVSTSVLGFFLPLMLIVICNLIMCVRIRGSATARTGHLYRVISFTTLVFLVCGFPFNTFALLYFVHTNSGQGETEPVGALYSSILLLLNSCFNPFLYICTGRNMRGIFQESIRVNFARVFGEEQSTVQRPERNPPWNTVVNTDTERN</sequence>
<feature type="transmembrane region" description="Helical" evidence="10">
    <location>
        <begin position="34"/>
        <end position="56"/>
    </location>
</feature>
<dbReference type="Ensembl" id="ENSLACT00000001576.1">
    <property type="protein sequence ID" value="ENSLACP00000001563.1"/>
    <property type="gene ID" value="ENSLACG00000001396.1"/>
</dbReference>
<evidence type="ECO:0000256" key="7">
    <source>
        <dbReference type="ARBA" id="ARBA00023170"/>
    </source>
</evidence>
<dbReference type="FunCoup" id="H2ZVZ2">
    <property type="interactions" value="647"/>
</dbReference>
<evidence type="ECO:0000256" key="2">
    <source>
        <dbReference type="ARBA" id="ARBA00022475"/>
    </source>
</evidence>
<keyword evidence="4 10" id="KW-1133">Transmembrane helix</keyword>
<keyword evidence="8" id="KW-0807">Transducer</keyword>
<feature type="transmembrane region" description="Helical" evidence="10">
    <location>
        <begin position="145"/>
        <end position="167"/>
    </location>
</feature>
<evidence type="ECO:0000256" key="1">
    <source>
        <dbReference type="ARBA" id="ARBA00004651"/>
    </source>
</evidence>
<feature type="region of interest" description="Disordered" evidence="9">
    <location>
        <begin position="319"/>
        <end position="340"/>
    </location>
</feature>
<feature type="transmembrane region" description="Helical" evidence="10">
    <location>
        <begin position="111"/>
        <end position="138"/>
    </location>
</feature>
<evidence type="ECO:0000256" key="3">
    <source>
        <dbReference type="ARBA" id="ARBA00022692"/>
    </source>
</evidence>
<reference evidence="13" key="1">
    <citation type="submission" date="2011-08" db="EMBL/GenBank/DDBJ databases">
        <title>The draft genome of Latimeria chalumnae.</title>
        <authorList>
            <person name="Di Palma F."/>
            <person name="Alfoldi J."/>
            <person name="Johnson J."/>
            <person name="Berlin A."/>
            <person name="Gnerre S."/>
            <person name="Jaffe D."/>
            <person name="MacCallum I."/>
            <person name="Young S."/>
            <person name="Walker B.J."/>
            <person name="Lander E."/>
            <person name="Lindblad-Toh K."/>
        </authorList>
    </citation>
    <scope>NUCLEOTIDE SEQUENCE [LARGE SCALE GENOMIC DNA]</scope>
    <source>
        <strain evidence="13">Wild caught</strain>
    </source>
</reference>
<organism evidence="12 13">
    <name type="scientific">Latimeria chalumnae</name>
    <name type="common">Coelacanth</name>
    <dbReference type="NCBI Taxonomy" id="7897"/>
    <lineage>
        <taxon>Eukaryota</taxon>
        <taxon>Metazoa</taxon>
        <taxon>Chordata</taxon>
        <taxon>Craniata</taxon>
        <taxon>Vertebrata</taxon>
        <taxon>Euteleostomi</taxon>
        <taxon>Coelacanthiformes</taxon>
        <taxon>Coelacanthidae</taxon>
        <taxon>Latimeria</taxon>
    </lineage>
</organism>
<dbReference type="GO" id="GO:0004930">
    <property type="term" value="F:G protein-coupled receptor activity"/>
    <property type="evidence" value="ECO:0007669"/>
    <property type="project" value="UniProtKB-KW"/>
</dbReference>
<reference evidence="12" key="2">
    <citation type="submission" date="2025-08" db="UniProtKB">
        <authorList>
            <consortium name="Ensembl"/>
        </authorList>
    </citation>
    <scope>IDENTIFICATION</scope>
</reference>
<dbReference type="PRINTS" id="PR02108">
    <property type="entry name" value="MRGPCRFAMILY"/>
</dbReference>
<evidence type="ECO:0000256" key="8">
    <source>
        <dbReference type="ARBA" id="ARBA00023224"/>
    </source>
</evidence>
<keyword evidence="13" id="KW-1185">Reference proteome</keyword>
<dbReference type="eggNOG" id="KOG3656">
    <property type="taxonomic scope" value="Eukaryota"/>
</dbReference>
<dbReference type="Pfam" id="PF00001">
    <property type="entry name" value="7tm_1"/>
    <property type="match status" value="1"/>
</dbReference>
<dbReference type="Gene3D" id="1.20.1070.10">
    <property type="entry name" value="Rhodopsin 7-helix transmembrane proteins"/>
    <property type="match status" value="1"/>
</dbReference>
<dbReference type="InParanoid" id="H2ZVZ2"/>
<evidence type="ECO:0000259" key="11">
    <source>
        <dbReference type="PROSITE" id="PS50262"/>
    </source>
</evidence>
<feature type="transmembrane region" description="Helical" evidence="10">
    <location>
        <begin position="270"/>
        <end position="292"/>
    </location>
</feature>
<dbReference type="GeneTree" id="ENSGT01140000282544"/>
<evidence type="ECO:0000256" key="5">
    <source>
        <dbReference type="ARBA" id="ARBA00023040"/>
    </source>
</evidence>
<proteinExistence type="predicted"/>
<comment type="subcellular location">
    <subcellularLocation>
        <location evidence="1">Cell membrane</location>
        <topology evidence="1">Multi-pass membrane protein</topology>
    </subcellularLocation>
</comment>
<dbReference type="HOGENOM" id="CLU_009579_8_0_1"/>
<feature type="transmembrane region" description="Helical" evidence="10">
    <location>
        <begin position="68"/>
        <end position="91"/>
    </location>
</feature>
<feature type="transmembrane region" description="Helical" evidence="10">
    <location>
        <begin position="230"/>
        <end position="258"/>
    </location>
</feature>
<dbReference type="Proteomes" id="UP000008672">
    <property type="component" value="Unassembled WGS sequence"/>
</dbReference>
<keyword evidence="2" id="KW-1003">Cell membrane</keyword>
<dbReference type="PROSITE" id="PS50262">
    <property type="entry name" value="G_PROTEIN_RECEP_F1_2"/>
    <property type="match status" value="1"/>
</dbReference>
<dbReference type="OMA" id="KWDIDIC"/>
<dbReference type="PANTHER" id="PTHR11334">
    <property type="entry name" value="MAS-RELATED G-PROTEIN COUPLED RECEPTOR"/>
    <property type="match status" value="1"/>
</dbReference>
<keyword evidence="3 10" id="KW-0812">Transmembrane</keyword>
<evidence type="ECO:0000256" key="6">
    <source>
        <dbReference type="ARBA" id="ARBA00023136"/>
    </source>
</evidence>
<dbReference type="EMBL" id="AFYH01265927">
    <property type="status" value="NOT_ANNOTATED_CDS"/>
    <property type="molecule type" value="Genomic_DNA"/>
</dbReference>
<dbReference type="AlphaFoldDB" id="H2ZVZ2"/>
<keyword evidence="7" id="KW-0675">Receptor</keyword>
<dbReference type="PANTHER" id="PTHR11334:SF29">
    <property type="entry name" value="MAS-RELATED G-PROTEIN COUPLED RECEPTOR MEMBER X2"/>
    <property type="match status" value="1"/>
</dbReference>
<feature type="domain" description="G-protein coupled receptors family 1 profile" evidence="11">
    <location>
        <begin position="48"/>
        <end position="290"/>
    </location>
</feature>
<keyword evidence="6 10" id="KW-0472">Membrane</keyword>